<reference evidence="9" key="1">
    <citation type="journal article" date="2020" name="mSystems">
        <title>Genome- and Community-Level Interaction Insights into Carbon Utilization and Element Cycling Functions of Hydrothermarchaeota in Hydrothermal Sediment.</title>
        <authorList>
            <person name="Zhou Z."/>
            <person name="Liu Y."/>
            <person name="Xu W."/>
            <person name="Pan J."/>
            <person name="Luo Z.H."/>
            <person name="Li M."/>
        </authorList>
    </citation>
    <scope>NUCLEOTIDE SEQUENCE [LARGE SCALE GENOMIC DNA]</scope>
    <source>
        <strain evidence="9">SpSt-902</strain>
    </source>
</reference>
<sequence length="252" mass="29674">MKNAFGFHLNPNGRGEQDPENVRRRYPETFPGWLSRFSSPLLRSLLAAGVLFIACPDVRGASLPYGEHYSPRENLEKTDIRVLSSAHRSIDIAMYAFTDREIAYTLARMAKKGVRIRIYRDRLQIRDKNDRSDWLLRQSPNIRIRIKRNSSRNIMHLKAYLVDGRILRTGSANWSPPGEGAFGCNRHPFTCHQGRWQQDNNLFLSNDLRLAEEFERTFERLWNRPSNIRHPEQYIERVRHRKHRSRGDGSRY</sequence>
<keyword evidence="6" id="KW-0443">Lipid metabolism</keyword>
<dbReference type="GO" id="GO:0016042">
    <property type="term" value="P:lipid catabolic process"/>
    <property type="evidence" value="ECO:0007669"/>
    <property type="project" value="UniProtKB-KW"/>
</dbReference>
<dbReference type="Gene3D" id="3.30.870.10">
    <property type="entry name" value="Endonuclease Chain A"/>
    <property type="match status" value="1"/>
</dbReference>
<evidence type="ECO:0000256" key="6">
    <source>
        <dbReference type="ARBA" id="ARBA00023098"/>
    </source>
</evidence>
<proteinExistence type="inferred from homology"/>
<comment type="caution">
    <text evidence="9">The sequence shown here is derived from an EMBL/GenBank/DDBJ whole genome shotgun (WGS) entry which is preliminary data.</text>
</comment>
<keyword evidence="5" id="KW-0442">Lipid degradation</keyword>
<keyword evidence="4" id="KW-0378">Hydrolase</keyword>
<dbReference type="PANTHER" id="PTHR43856:SF1">
    <property type="entry name" value="MITOCHONDRIAL CARDIOLIPIN HYDROLASE"/>
    <property type="match status" value="1"/>
</dbReference>
<accession>A0A7C3R3S3</accession>
<dbReference type="GO" id="GO:0004630">
    <property type="term" value="F:phospholipase D activity"/>
    <property type="evidence" value="ECO:0007669"/>
    <property type="project" value="UniProtKB-EC"/>
</dbReference>
<evidence type="ECO:0000256" key="4">
    <source>
        <dbReference type="ARBA" id="ARBA00022801"/>
    </source>
</evidence>
<dbReference type="AlphaFoldDB" id="A0A7C3R3S3"/>
<evidence type="ECO:0000256" key="5">
    <source>
        <dbReference type="ARBA" id="ARBA00022963"/>
    </source>
</evidence>
<dbReference type="CDD" id="cd09116">
    <property type="entry name" value="PLDc_Nuc_like"/>
    <property type="match status" value="1"/>
</dbReference>
<dbReference type="InterPro" id="IPR001736">
    <property type="entry name" value="PLipase_D/transphosphatidylase"/>
</dbReference>
<dbReference type="Pfam" id="PF13091">
    <property type="entry name" value="PLDc_2"/>
    <property type="match status" value="1"/>
</dbReference>
<dbReference type="InterPro" id="IPR025202">
    <property type="entry name" value="PLD-like_dom"/>
</dbReference>
<evidence type="ECO:0000313" key="9">
    <source>
        <dbReference type="EMBL" id="HFT93573.1"/>
    </source>
</evidence>
<dbReference type="GO" id="GO:0006793">
    <property type="term" value="P:phosphorus metabolic process"/>
    <property type="evidence" value="ECO:0007669"/>
    <property type="project" value="UniProtKB-ARBA"/>
</dbReference>
<feature type="domain" description="PLD phosphodiesterase" evidence="8">
    <location>
        <begin position="151"/>
        <end position="178"/>
    </location>
</feature>
<evidence type="ECO:0000259" key="8">
    <source>
        <dbReference type="PROSITE" id="PS50035"/>
    </source>
</evidence>
<dbReference type="PANTHER" id="PTHR43856">
    <property type="entry name" value="CARDIOLIPIN HYDROLASE"/>
    <property type="match status" value="1"/>
</dbReference>
<dbReference type="InterPro" id="IPR051406">
    <property type="entry name" value="PLD_domain"/>
</dbReference>
<evidence type="ECO:0000256" key="3">
    <source>
        <dbReference type="ARBA" id="ARBA00012027"/>
    </source>
</evidence>
<organism evidence="9">
    <name type="scientific">Leptospirillum ferriphilum</name>
    <dbReference type="NCBI Taxonomy" id="178606"/>
    <lineage>
        <taxon>Bacteria</taxon>
        <taxon>Pseudomonadati</taxon>
        <taxon>Nitrospirota</taxon>
        <taxon>Nitrospiria</taxon>
        <taxon>Nitrospirales</taxon>
        <taxon>Nitrospiraceae</taxon>
        <taxon>Leptospirillum</taxon>
    </lineage>
</organism>
<dbReference type="SUPFAM" id="SSF56024">
    <property type="entry name" value="Phospholipase D/nuclease"/>
    <property type="match status" value="1"/>
</dbReference>
<gene>
    <name evidence="9" type="ORF">ENX03_06500</name>
</gene>
<dbReference type="EC" id="3.1.4.4" evidence="3"/>
<protein>
    <recommendedName>
        <fullName evidence="3">phospholipase D</fullName>
        <ecNumber evidence="3">3.1.4.4</ecNumber>
    </recommendedName>
</protein>
<name>A0A7C3R3S3_9BACT</name>
<evidence type="ECO:0000256" key="1">
    <source>
        <dbReference type="ARBA" id="ARBA00000798"/>
    </source>
</evidence>
<comment type="catalytic activity">
    <reaction evidence="1">
        <text>a 1,2-diacyl-sn-glycero-3-phosphocholine + H2O = a 1,2-diacyl-sn-glycero-3-phosphate + choline + H(+)</text>
        <dbReference type="Rhea" id="RHEA:14445"/>
        <dbReference type="ChEBI" id="CHEBI:15354"/>
        <dbReference type="ChEBI" id="CHEBI:15377"/>
        <dbReference type="ChEBI" id="CHEBI:15378"/>
        <dbReference type="ChEBI" id="CHEBI:57643"/>
        <dbReference type="ChEBI" id="CHEBI:58608"/>
        <dbReference type="EC" id="3.1.4.4"/>
    </reaction>
</comment>
<dbReference type="PROSITE" id="PS50035">
    <property type="entry name" value="PLD"/>
    <property type="match status" value="1"/>
</dbReference>
<evidence type="ECO:0000256" key="7">
    <source>
        <dbReference type="SAM" id="MobiDB-lite"/>
    </source>
</evidence>
<feature type="region of interest" description="Disordered" evidence="7">
    <location>
        <begin position="233"/>
        <end position="252"/>
    </location>
</feature>
<feature type="region of interest" description="Disordered" evidence="7">
    <location>
        <begin position="1"/>
        <end position="22"/>
    </location>
</feature>
<comment type="similarity">
    <text evidence="2">Belongs to the phospholipase D family.</text>
</comment>
<dbReference type="GO" id="GO:0016891">
    <property type="term" value="F:RNA endonuclease activity producing 5'-phosphomonoesters, hydrolytic mechanism"/>
    <property type="evidence" value="ECO:0007669"/>
    <property type="project" value="TreeGrafter"/>
</dbReference>
<dbReference type="EMBL" id="DTMM01000132">
    <property type="protein sequence ID" value="HFT93573.1"/>
    <property type="molecule type" value="Genomic_DNA"/>
</dbReference>
<evidence type="ECO:0000256" key="2">
    <source>
        <dbReference type="ARBA" id="ARBA00008664"/>
    </source>
</evidence>